<dbReference type="InterPro" id="IPR012338">
    <property type="entry name" value="Beta-lactam/transpept-like"/>
</dbReference>
<sequence>WSLDSEESGFEKMEAGLNARAIDFAKFGRLYLNGGDWNGEQVIPEEWVRTSTQVDRATQKASYYPDNFGQTIFHDLNGYYKYMWYGYLRDEGFDFAAEGDHGQFIYVAPHKNLIIVRNGLEYGIPWDEWIKSFYRFASDL</sequence>
<dbReference type="SUPFAM" id="SSF56601">
    <property type="entry name" value="beta-lactamase/transpeptidase-like"/>
    <property type="match status" value="1"/>
</dbReference>
<reference evidence="1" key="1">
    <citation type="journal article" date="2014" name="Front. Microbiol.">
        <title>High frequency of phylogenetically diverse reductive dehalogenase-homologous genes in deep subseafloor sedimentary metagenomes.</title>
        <authorList>
            <person name="Kawai M."/>
            <person name="Futagami T."/>
            <person name="Toyoda A."/>
            <person name="Takaki Y."/>
            <person name="Nishi S."/>
            <person name="Hori S."/>
            <person name="Arai W."/>
            <person name="Tsubouchi T."/>
            <person name="Morono Y."/>
            <person name="Uchiyama I."/>
            <person name="Ito T."/>
            <person name="Fujiyama A."/>
            <person name="Inagaki F."/>
            <person name="Takami H."/>
        </authorList>
    </citation>
    <scope>NUCLEOTIDE SEQUENCE</scope>
    <source>
        <strain evidence="1">Expedition CK06-06</strain>
    </source>
</reference>
<protein>
    <recommendedName>
        <fullName evidence="2">Beta-lactamase-related domain-containing protein</fullName>
    </recommendedName>
</protein>
<feature type="non-terminal residue" evidence="1">
    <location>
        <position position="1"/>
    </location>
</feature>
<dbReference type="EMBL" id="BARU01006011">
    <property type="protein sequence ID" value="GAH44192.1"/>
    <property type="molecule type" value="Genomic_DNA"/>
</dbReference>
<evidence type="ECO:0000313" key="1">
    <source>
        <dbReference type="EMBL" id="GAH44192.1"/>
    </source>
</evidence>
<organism evidence="1">
    <name type="scientific">marine sediment metagenome</name>
    <dbReference type="NCBI Taxonomy" id="412755"/>
    <lineage>
        <taxon>unclassified sequences</taxon>
        <taxon>metagenomes</taxon>
        <taxon>ecological metagenomes</taxon>
    </lineage>
</organism>
<gene>
    <name evidence="1" type="ORF">S03H2_11806</name>
</gene>
<accession>X1FGV6</accession>
<dbReference type="PANTHER" id="PTHR43283:SF7">
    <property type="entry name" value="BETA-LACTAMASE-RELATED DOMAIN-CONTAINING PROTEIN"/>
    <property type="match status" value="1"/>
</dbReference>
<evidence type="ECO:0008006" key="2">
    <source>
        <dbReference type="Google" id="ProtNLM"/>
    </source>
</evidence>
<dbReference type="Gene3D" id="3.40.710.10">
    <property type="entry name" value="DD-peptidase/beta-lactamase superfamily"/>
    <property type="match status" value="1"/>
</dbReference>
<dbReference type="InterPro" id="IPR050789">
    <property type="entry name" value="Diverse_Enzym_Activities"/>
</dbReference>
<comment type="caution">
    <text evidence="1">The sequence shown here is derived from an EMBL/GenBank/DDBJ whole genome shotgun (WGS) entry which is preliminary data.</text>
</comment>
<name>X1FGV6_9ZZZZ</name>
<dbReference type="PANTHER" id="PTHR43283">
    <property type="entry name" value="BETA-LACTAMASE-RELATED"/>
    <property type="match status" value="1"/>
</dbReference>
<dbReference type="AlphaFoldDB" id="X1FGV6"/>
<proteinExistence type="predicted"/>